<dbReference type="Pfam" id="PF00106">
    <property type="entry name" value="adh_short"/>
    <property type="match status" value="1"/>
</dbReference>
<keyword evidence="3" id="KW-0560">Oxidoreductase</keyword>
<organism evidence="4 5">
    <name type="scientific">Yinghuangia aomiensis</name>
    <dbReference type="NCBI Taxonomy" id="676205"/>
    <lineage>
        <taxon>Bacteria</taxon>
        <taxon>Bacillati</taxon>
        <taxon>Actinomycetota</taxon>
        <taxon>Actinomycetes</taxon>
        <taxon>Kitasatosporales</taxon>
        <taxon>Streptomycetaceae</taxon>
        <taxon>Yinghuangia</taxon>
    </lineage>
</organism>
<dbReference type="PANTHER" id="PTHR43391:SF14">
    <property type="entry name" value="DEHYDROGENASE_REDUCTASE SDR FAMILY PROTEIN 7-LIKE"/>
    <property type="match status" value="1"/>
</dbReference>
<keyword evidence="5" id="KW-1185">Reference proteome</keyword>
<dbReference type="InterPro" id="IPR002347">
    <property type="entry name" value="SDR_fam"/>
</dbReference>
<evidence type="ECO:0000313" key="5">
    <source>
        <dbReference type="Proteomes" id="UP001500466"/>
    </source>
</evidence>
<gene>
    <name evidence="4" type="ORF">GCM10023205_45090</name>
</gene>
<dbReference type="Proteomes" id="UP001500466">
    <property type="component" value="Unassembled WGS sequence"/>
</dbReference>
<comment type="caution">
    <text evidence="4">The sequence shown here is derived from an EMBL/GenBank/DDBJ whole genome shotgun (WGS) entry which is preliminary data.</text>
</comment>
<protein>
    <submittedName>
        <fullName evidence="4">SDR family oxidoreductase</fullName>
    </submittedName>
</protein>
<dbReference type="RefSeq" id="WP_345677427.1">
    <property type="nucleotide sequence ID" value="NZ_BAABHS010000016.1"/>
</dbReference>
<dbReference type="Gene3D" id="3.40.50.720">
    <property type="entry name" value="NAD(P)-binding Rossmann-like Domain"/>
    <property type="match status" value="1"/>
</dbReference>
<evidence type="ECO:0000256" key="2">
    <source>
        <dbReference type="ARBA" id="ARBA00022857"/>
    </source>
</evidence>
<name>A0ABP9HMG7_9ACTN</name>
<sequence length="253" mass="25888">MTTAHHDDASADSARAGTAPVTFVTGGSSGIGAETVRRLLAAGHRVAATGRSAEKLAALADEARELGAPDALLTFAGDAGDWGEVSAAVEETVRVFGRLDYAIANAGYATGGDVETGDPEEWRDMVLTNVLGPALLVRAALPALKESQGRIVLVGSVAGFKNTPGNLYSMTKFAVTGLAENVRMLVTGYGIGTTLIAPGRVLTPFWDERPGGAAAAGPMIGADRLVDAIVWAIGQPAGVDVNTLVVRPIGQPN</sequence>
<evidence type="ECO:0000256" key="3">
    <source>
        <dbReference type="ARBA" id="ARBA00023002"/>
    </source>
</evidence>
<dbReference type="InterPro" id="IPR036291">
    <property type="entry name" value="NAD(P)-bd_dom_sf"/>
</dbReference>
<evidence type="ECO:0000313" key="4">
    <source>
        <dbReference type="EMBL" id="GAA4973607.1"/>
    </source>
</evidence>
<dbReference type="CDD" id="cd05233">
    <property type="entry name" value="SDR_c"/>
    <property type="match status" value="1"/>
</dbReference>
<proteinExistence type="inferred from homology"/>
<dbReference type="PANTHER" id="PTHR43391">
    <property type="entry name" value="RETINOL DEHYDROGENASE-RELATED"/>
    <property type="match status" value="1"/>
</dbReference>
<reference evidence="5" key="1">
    <citation type="journal article" date="2019" name="Int. J. Syst. Evol. Microbiol.">
        <title>The Global Catalogue of Microorganisms (GCM) 10K type strain sequencing project: providing services to taxonomists for standard genome sequencing and annotation.</title>
        <authorList>
            <consortium name="The Broad Institute Genomics Platform"/>
            <consortium name="The Broad Institute Genome Sequencing Center for Infectious Disease"/>
            <person name="Wu L."/>
            <person name="Ma J."/>
        </authorList>
    </citation>
    <scope>NUCLEOTIDE SEQUENCE [LARGE SCALE GENOMIC DNA]</scope>
    <source>
        <strain evidence="5">JCM 17986</strain>
    </source>
</reference>
<evidence type="ECO:0000256" key="1">
    <source>
        <dbReference type="ARBA" id="ARBA00006484"/>
    </source>
</evidence>
<accession>A0ABP9HMG7</accession>
<dbReference type="EMBL" id="BAABHS010000016">
    <property type="protein sequence ID" value="GAA4973607.1"/>
    <property type="molecule type" value="Genomic_DNA"/>
</dbReference>
<comment type="similarity">
    <text evidence="1">Belongs to the short-chain dehydrogenases/reductases (SDR) family.</text>
</comment>
<dbReference type="PRINTS" id="PR00081">
    <property type="entry name" value="GDHRDH"/>
</dbReference>
<dbReference type="SUPFAM" id="SSF51735">
    <property type="entry name" value="NAD(P)-binding Rossmann-fold domains"/>
    <property type="match status" value="1"/>
</dbReference>
<keyword evidence="2" id="KW-0521">NADP</keyword>